<reference evidence="2" key="1">
    <citation type="submission" date="2020-11" db="EMBL/GenBank/DDBJ databases">
        <title>Chlorella ohadii genome sequencing and assembly.</title>
        <authorList>
            <person name="Murik O."/>
            <person name="Treves H."/>
            <person name="Kedem I."/>
            <person name="Shotland Y."/>
            <person name="Kaplan A."/>
        </authorList>
    </citation>
    <scope>NUCLEOTIDE SEQUENCE</scope>
    <source>
        <strain evidence="2">1</strain>
    </source>
</reference>
<sequence>MFRLAVLLALAATAAAAAVQCPAGMVELTEADLDATVAASGLTILQAGWQQWGLNAKDQWCDELPEVINEAGRDYYNVTLVPDCKGPDAEFRFLVESNNPCEGGQPFVGFMTVTANSSDCERDWVETGGYDVEVKASSDVEGLQPLQCATGYRAATEEELDGKATQLLWQTVIFPTFSELTRGQFDEAWYCDESPGYKSIEIANVTACVADDPEADPQYMRTQGVVTWVCAQQARRRTIALTVNADYEMSCTWTADIQMGSEPGVPPSIDE</sequence>
<accession>A0AAD5DXF0</accession>
<keyword evidence="3" id="KW-1185">Reference proteome</keyword>
<organism evidence="2 3">
    <name type="scientific">Chlorella ohadii</name>
    <dbReference type="NCBI Taxonomy" id="2649997"/>
    <lineage>
        <taxon>Eukaryota</taxon>
        <taxon>Viridiplantae</taxon>
        <taxon>Chlorophyta</taxon>
        <taxon>core chlorophytes</taxon>
        <taxon>Trebouxiophyceae</taxon>
        <taxon>Chlorellales</taxon>
        <taxon>Chlorellaceae</taxon>
        <taxon>Chlorella clade</taxon>
        <taxon>Chlorella</taxon>
    </lineage>
</organism>
<comment type="caution">
    <text evidence="2">The sequence shown here is derived from an EMBL/GenBank/DDBJ whole genome shotgun (WGS) entry which is preliminary data.</text>
</comment>
<evidence type="ECO:0000313" key="2">
    <source>
        <dbReference type="EMBL" id="KAI7845457.1"/>
    </source>
</evidence>
<protein>
    <submittedName>
        <fullName evidence="2">Uncharacterized protein</fullName>
    </submittedName>
</protein>
<gene>
    <name evidence="2" type="ORF">COHA_001007</name>
</gene>
<dbReference type="Proteomes" id="UP001205105">
    <property type="component" value="Unassembled WGS sequence"/>
</dbReference>
<evidence type="ECO:0000256" key="1">
    <source>
        <dbReference type="SAM" id="SignalP"/>
    </source>
</evidence>
<keyword evidence="1" id="KW-0732">Signal</keyword>
<dbReference type="AlphaFoldDB" id="A0AAD5DXF0"/>
<dbReference type="EMBL" id="JADXDR010000017">
    <property type="protein sequence ID" value="KAI7845457.1"/>
    <property type="molecule type" value="Genomic_DNA"/>
</dbReference>
<feature type="signal peptide" evidence="1">
    <location>
        <begin position="1"/>
        <end position="16"/>
    </location>
</feature>
<evidence type="ECO:0000313" key="3">
    <source>
        <dbReference type="Proteomes" id="UP001205105"/>
    </source>
</evidence>
<proteinExistence type="predicted"/>
<name>A0AAD5DXF0_9CHLO</name>
<feature type="chain" id="PRO_5042037133" evidence="1">
    <location>
        <begin position="17"/>
        <end position="271"/>
    </location>
</feature>